<evidence type="ECO:0000259" key="1">
    <source>
        <dbReference type="SMART" id="SM00848"/>
    </source>
</evidence>
<dbReference type="InterPro" id="IPR038765">
    <property type="entry name" value="Papain-like_cys_pep_sf"/>
</dbReference>
<organism evidence="2">
    <name type="scientific">Rhynchophorus ferrugineus</name>
    <name type="common">Red palm weevil</name>
    <name type="synonym">Curculio ferrugineus</name>
    <dbReference type="NCBI Taxonomy" id="354439"/>
    <lineage>
        <taxon>Eukaryota</taxon>
        <taxon>Metazoa</taxon>
        <taxon>Ecdysozoa</taxon>
        <taxon>Arthropoda</taxon>
        <taxon>Hexapoda</taxon>
        <taxon>Insecta</taxon>
        <taxon>Pterygota</taxon>
        <taxon>Neoptera</taxon>
        <taxon>Endopterygota</taxon>
        <taxon>Coleoptera</taxon>
        <taxon>Polyphaga</taxon>
        <taxon>Cucujiformia</taxon>
        <taxon>Curculionidae</taxon>
        <taxon>Dryophthorinae</taxon>
        <taxon>Rhynchophorus</taxon>
    </lineage>
</organism>
<dbReference type="SMART" id="SM00848">
    <property type="entry name" value="Inhibitor_I29"/>
    <property type="match status" value="1"/>
</dbReference>
<feature type="domain" description="Cathepsin propeptide inhibitor" evidence="1">
    <location>
        <begin position="22"/>
        <end position="82"/>
    </location>
</feature>
<proteinExistence type="evidence at transcript level"/>
<dbReference type="SUPFAM" id="SSF54001">
    <property type="entry name" value="Cysteine proteinases"/>
    <property type="match status" value="1"/>
</dbReference>
<evidence type="ECO:0000313" key="2">
    <source>
        <dbReference type="EMBL" id="AMK48645.1"/>
    </source>
</evidence>
<dbReference type="Pfam" id="PF08246">
    <property type="entry name" value="Inhibitor_I29"/>
    <property type="match status" value="1"/>
</dbReference>
<accession>A0A140DL30</accession>
<dbReference type="Gene3D" id="1.10.287.2250">
    <property type="match status" value="1"/>
</dbReference>
<dbReference type="AlphaFoldDB" id="A0A140DL30"/>
<dbReference type="EMBL" id="KT748864">
    <property type="protein sequence ID" value="AMK48645.1"/>
    <property type="molecule type" value="mRNA"/>
</dbReference>
<sequence length="104" mass="11876">FQFPLFVSTTIMSNLLSVDEEWANFKTKFNKSYESEEESQKRYEIFKENYHKVLEHNKKYEAGEVTSSLAINQFSDQSSDEFSSQACGLKCGLKATGLKSTAPQ</sequence>
<feature type="non-terminal residue" evidence="2">
    <location>
        <position position="1"/>
    </location>
</feature>
<protein>
    <submittedName>
        <fullName evidence="2">Cathepsin l protease inhibitor 1</fullName>
    </submittedName>
</protein>
<dbReference type="InterPro" id="IPR013201">
    <property type="entry name" value="Prot_inhib_I29"/>
</dbReference>
<reference evidence="2" key="1">
    <citation type="submission" date="2015-09" db="EMBL/GenBank/DDBJ databases">
        <title>Molecular characterization of Rhynchophorus ferrugineus (Olivier) (Coleoptera: Curculionidae) transcriptome.</title>
        <authorList>
            <person name="Hussain A."/>
            <person name="Rizwan-ul-Haq M."/>
            <person name="Al-Ayedh H."/>
            <person name="Al-Jabr A.M."/>
        </authorList>
    </citation>
    <scope>NUCLEOTIDE SEQUENCE</scope>
    <source>
        <strain evidence="2">RPWSSHCyp126</strain>
    </source>
</reference>
<name>A0A140DL30_RHYFE</name>